<name>A0A5C7S4M2_THASP</name>
<reference evidence="1 2" key="1">
    <citation type="submission" date="2018-09" db="EMBL/GenBank/DDBJ databases">
        <title>Metagenome Assembled Genomes from an Advanced Water Purification Facility.</title>
        <authorList>
            <person name="Stamps B.W."/>
            <person name="Spear J.R."/>
        </authorList>
    </citation>
    <scope>NUCLEOTIDE SEQUENCE [LARGE SCALE GENOMIC DNA]</scope>
    <source>
        <strain evidence="1">Bin_27_1</strain>
    </source>
</reference>
<dbReference type="Proteomes" id="UP000321192">
    <property type="component" value="Unassembled WGS sequence"/>
</dbReference>
<evidence type="ECO:0000313" key="2">
    <source>
        <dbReference type="Proteomes" id="UP000321192"/>
    </source>
</evidence>
<dbReference type="EMBL" id="SSFD01000398">
    <property type="protein sequence ID" value="TXH78202.1"/>
    <property type="molecule type" value="Genomic_DNA"/>
</dbReference>
<evidence type="ECO:0000313" key="1">
    <source>
        <dbReference type="EMBL" id="TXH78202.1"/>
    </source>
</evidence>
<protein>
    <submittedName>
        <fullName evidence="1">Transposase</fullName>
    </submittedName>
</protein>
<proteinExistence type="predicted"/>
<comment type="caution">
    <text evidence="1">The sequence shown here is derived from an EMBL/GenBank/DDBJ whole genome shotgun (WGS) entry which is preliminary data.</text>
</comment>
<gene>
    <name evidence="1" type="ORF">E6Q80_23195</name>
</gene>
<feature type="non-terminal residue" evidence="1">
    <location>
        <position position="1"/>
    </location>
</feature>
<organism evidence="1 2">
    <name type="scientific">Thauera aminoaromatica</name>
    <dbReference type="NCBI Taxonomy" id="164330"/>
    <lineage>
        <taxon>Bacteria</taxon>
        <taxon>Pseudomonadati</taxon>
        <taxon>Pseudomonadota</taxon>
        <taxon>Betaproteobacteria</taxon>
        <taxon>Rhodocyclales</taxon>
        <taxon>Zoogloeaceae</taxon>
        <taxon>Thauera</taxon>
    </lineage>
</organism>
<accession>A0A5C7S4M2</accession>
<sequence length="36" mass="3869">SSPNGTVWQVTEPTAEAANRLKALKIKPPPAVLRLD</sequence>
<dbReference type="AlphaFoldDB" id="A0A5C7S4M2"/>